<dbReference type="CDD" id="cd06261">
    <property type="entry name" value="TM_PBP2"/>
    <property type="match status" value="1"/>
</dbReference>
<feature type="transmembrane region" description="Helical" evidence="7">
    <location>
        <begin position="45"/>
        <end position="66"/>
    </location>
</feature>
<dbReference type="InterPro" id="IPR025966">
    <property type="entry name" value="OppC_N"/>
</dbReference>
<keyword evidence="3" id="KW-1003">Cell membrane</keyword>
<evidence type="ECO:0000313" key="9">
    <source>
        <dbReference type="EMBL" id="GIG53599.1"/>
    </source>
</evidence>
<dbReference type="InterPro" id="IPR035906">
    <property type="entry name" value="MetI-like_sf"/>
</dbReference>
<dbReference type="PROSITE" id="PS50928">
    <property type="entry name" value="ABC_TM1"/>
    <property type="match status" value="1"/>
</dbReference>
<evidence type="ECO:0000259" key="8">
    <source>
        <dbReference type="PROSITE" id="PS50928"/>
    </source>
</evidence>
<feature type="transmembrane region" description="Helical" evidence="7">
    <location>
        <begin position="117"/>
        <end position="141"/>
    </location>
</feature>
<evidence type="ECO:0000256" key="3">
    <source>
        <dbReference type="ARBA" id="ARBA00022475"/>
    </source>
</evidence>
<reference evidence="9" key="1">
    <citation type="submission" date="2021-01" db="EMBL/GenBank/DDBJ databases">
        <title>Whole genome shotgun sequence of Demequina activiva NBRC 110675.</title>
        <authorList>
            <person name="Komaki H."/>
            <person name="Tamura T."/>
        </authorList>
    </citation>
    <scope>NUCLEOTIDE SEQUENCE</scope>
    <source>
        <strain evidence="9">NBRC 110675</strain>
    </source>
</reference>
<dbReference type="InterPro" id="IPR050366">
    <property type="entry name" value="BP-dependent_transpt_permease"/>
</dbReference>
<dbReference type="Pfam" id="PF00528">
    <property type="entry name" value="BPD_transp_1"/>
    <property type="match status" value="1"/>
</dbReference>
<organism evidence="9 10">
    <name type="scientific">Demequina activiva</name>
    <dbReference type="NCBI Taxonomy" id="1582364"/>
    <lineage>
        <taxon>Bacteria</taxon>
        <taxon>Bacillati</taxon>
        <taxon>Actinomycetota</taxon>
        <taxon>Actinomycetes</taxon>
        <taxon>Micrococcales</taxon>
        <taxon>Demequinaceae</taxon>
        <taxon>Demequina</taxon>
    </lineage>
</organism>
<dbReference type="PANTHER" id="PTHR43386">
    <property type="entry name" value="OLIGOPEPTIDE TRANSPORT SYSTEM PERMEASE PROTEIN APPC"/>
    <property type="match status" value="1"/>
</dbReference>
<keyword evidence="6 7" id="KW-0472">Membrane</keyword>
<name>A0A919Q075_9MICO</name>
<dbReference type="GO" id="GO:0005886">
    <property type="term" value="C:plasma membrane"/>
    <property type="evidence" value="ECO:0007669"/>
    <property type="project" value="UniProtKB-SubCell"/>
</dbReference>
<keyword evidence="10" id="KW-1185">Reference proteome</keyword>
<dbReference type="AlphaFoldDB" id="A0A919Q075"/>
<comment type="similarity">
    <text evidence="7">Belongs to the binding-protein-dependent transport system permease family.</text>
</comment>
<evidence type="ECO:0000256" key="4">
    <source>
        <dbReference type="ARBA" id="ARBA00022692"/>
    </source>
</evidence>
<keyword evidence="5 7" id="KW-1133">Transmembrane helix</keyword>
<dbReference type="EMBL" id="BONR01000001">
    <property type="protein sequence ID" value="GIG53599.1"/>
    <property type="molecule type" value="Genomic_DNA"/>
</dbReference>
<keyword evidence="4 7" id="KW-0812">Transmembrane</keyword>
<dbReference type="InterPro" id="IPR000515">
    <property type="entry name" value="MetI-like"/>
</dbReference>
<gene>
    <name evidence="9" type="primary">dppC</name>
    <name evidence="9" type="ORF">Dac01nite_03510</name>
</gene>
<accession>A0A919Q075</accession>
<keyword evidence="2 7" id="KW-0813">Transport</keyword>
<evidence type="ECO:0000313" key="10">
    <source>
        <dbReference type="Proteomes" id="UP000652354"/>
    </source>
</evidence>
<comment type="caution">
    <text evidence="9">The sequence shown here is derived from an EMBL/GenBank/DDBJ whole genome shotgun (WGS) entry which is preliminary data.</text>
</comment>
<evidence type="ECO:0000256" key="1">
    <source>
        <dbReference type="ARBA" id="ARBA00004651"/>
    </source>
</evidence>
<feature type="transmembrane region" description="Helical" evidence="7">
    <location>
        <begin position="174"/>
        <end position="193"/>
    </location>
</feature>
<dbReference type="PANTHER" id="PTHR43386:SF6">
    <property type="entry name" value="ABC TRANSPORTER PERMEASE PROTEIN"/>
    <property type="match status" value="1"/>
</dbReference>
<feature type="transmembrane region" description="Helical" evidence="7">
    <location>
        <begin position="148"/>
        <end position="168"/>
    </location>
</feature>
<dbReference type="RefSeq" id="WP_203653044.1">
    <property type="nucleotide sequence ID" value="NZ_BONR01000001.1"/>
</dbReference>
<dbReference type="GO" id="GO:0055085">
    <property type="term" value="P:transmembrane transport"/>
    <property type="evidence" value="ECO:0007669"/>
    <property type="project" value="InterPro"/>
</dbReference>
<evidence type="ECO:0000256" key="6">
    <source>
        <dbReference type="ARBA" id="ARBA00023136"/>
    </source>
</evidence>
<dbReference type="SUPFAM" id="SSF161098">
    <property type="entry name" value="MetI-like"/>
    <property type="match status" value="1"/>
</dbReference>
<protein>
    <submittedName>
        <fullName evidence="9">Peptide ABC transporter permease</fullName>
    </submittedName>
</protein>
<dbReference type="Proteomes" id="UP000652354">
    <property type="component" value="Unassembled WGS sequence"/>
</dbReference>
<feature type="transmembrane region" description="Helical" evidence="7">
    <location>
        <begin position="232"/>
        <end position="255"/>
    </location>
</feature>
<sequence length="315" mass="34323">MSDKNPHYVAPIEESDQTEIDQVKLSERKSTLWLDAWRDLRRRPLFYVALVIVIFIVAMSVFPSWFTDIDPYATDSADLSKSNGPAEPGHPLGFTRQGQDIWARIVYGASTSLSVGLITVAITAILGVPMGAIAGFFGGWVDSLLSRIGDIFFSLPYFLAAVVVMTVLSDYRNVWVISVAIGGFAWATLARIVRAEVLQVKQQEYVQASTSLGRSRMGTLINHVLPNSITPAIAYLTLALGAAIVAEATLSFLGIGLPNSIMSWGNEISQASITVRTDPLPLIYPSLALIITVLAFTILGELLRDALDPKARARR</sequence>
<evidence type="ECO:0000256" key="5">
    <source>
        <dbReference type="ARBA" id="ARBA00022989"/>
    </source>
</evidence>
<dbReference type="Pfam" id="PF12911">
    <property type="entry name" value="OppC_N"/>
    <property type="match status" value="1"/>
</dbReference>
<comment type="subcellular location">
    <subcellularLocation>
        <location evidence="1 7">Cell membrane</location>
        <topology evidence="1 7">Multi-pass membrane protein</topology>
    </subcellularLocation>
</comment>
<feature type="transmembrane region" description="Helical" evidence="7">
    <location>
        <begin position="282"/>
        <end position="303"/>
    </location>
</feature>
<evidence type="ECO:0000256" key="7">
    <source>
        <dbReference type="RuleBase" id="RU363032"/>
    </source>
</evidence>
<evidence type="ECO:0000256" key="2">
    <source>
        <dbReference type="ARBA" id="ARBA00022448"/>
    </source>
</evidence>
<dbReference type="Gene3D" id="1.10.3720.10">
    <property type="entry name" value="MetI-like"/>
    <property type="match status" value="1"/>
</dbReference>
<feature type="domain" description="ABC transmembrane type-1" evidence="8">
    <location>
        <begin position="109"/>
        <end position="300"/>
    </location>
</feature>
<proteinExistence type="inferred from homology"/>